<dbReference type="InterPro" id="IPR050524">
    <property type="entry name" value="APC_YAT"/>
</dbReference>
<evidence type="ECO:0000313" key="8">
    <source>
        <dbReference type="Proteomes" id="UP000283269"/>
    </source>
</evidence>
<comment type="subcellular location">
    <subcellularLocation>
        <location evidence="1">Membrane</location>
        <topology evidence="1">Multi-pass membrane protein</topology>
    </subcellularLocation>
</comment>
<name>A0A409XN38_PSICY</name>
<sequence length="220" mass="23996">HVNFLCQGGVFDCTHSPFVIAFSSAGIKGIPSVMNAIILTSAFSSGNACTFLASRTLHGLALDGHAPSIFLSLNRFGTPYVAVAVSVIWGAIAYTGLNQGSSQAFVWLVALATTAGIISWIIYYALVMNVLILIFSGWNSFTPTFNFSSFASNYLNCIIFPILFILCKIWLRDRMPALDAIDIRSELDSIQLEPFEDGHAQEVAFKASLTAYDRFLNAIF</sequence>
<dbReference type="STRING" id="93625.A0A409XN38"/>
<evidence type="ECO:0000256" key="4">
    <source>
        <dbReference type="ARBA" id="ARBA00023136"/>
    </source>
</evidence>
<keyword evidence="2 5" id="KW-0812">Transmembrane</keyword>
<keyword evidence="8" id="KW-1185">Reference proteome</keyword>
<dbReference type="GO" id="GO:0015171">
    <property type="term" value="F:amino acid transmembrane transporter activity"/>
    <property type="evidence" value="ECO:0007669"/>
    <property type="project" value="TreeGrafter"/>
</dbReference>
<feature type="non-terminal residue" evidence="7">
    <location>
        <position position="1"/>
    </location>
</feature>
<dbReference type="EMBL" id="NHYD01001075">
    <property type="protein sequence ID" value="PPQ92209.1"/>
    <property type="molecule type" value="Genomic_DNA"/>
</dbReference>
<comment type="caution">
    <text evidence="7">The sequence shown here is derived from an EMBL/GenBank/DDBJ whole genome shotgun (WGS) entry which is preliminary data.</text>
</comment>
<feature type="domain" description="Amino acid permease/ SLC12A" evidence="6">
    <location>
        <begin position="15"/>
        <end position="123"/>
    </location>
</feature>
<evidence type="ECO:0000313" key="7">
    <source>
        <dbReference type="EMBL" id="PPQ92209.1"/>
    </source>
</evidence>
<dbReference type="PANTHER" id="PTHR43341">
    <property type="entry name" value="AMINO ACID PERMEASE"/>
    <property type="match status" value="1"/>
</dbReference>
<gene>
    <name evidence="7" type="ORF">CVT25_008983</name>
</gene>
<dbReference type="Pfam" id="PF00324">
    <property type="entry name" value="AA_permease"/>
    <property type="match status" value="1"/>
</dbReference>
<feature type="transmembrane region" description="Helical" evidence="5">
    <location>
        <begin position="104"/>
        <end position="133"/>
    </location>
</feature>
<dbReference type="InParanoid" id="A0A409XN38"/>
<dbReference type="PANTHER" id="PTHR43341:SF39">
    <property type="entry name" value="AMINO ACID TRANSPORTER (EUROFUNG)-RELATED"/>
    <property type="match status" value="1"/>
</dbReference>
<accession>A0A409XN38</accession>
<dbReference type="InterPro" id="IPR004841">
    <property type="entry name" value="AA-permease/SLC12A_dom"/>
</dbReference>
<dbReference type="Gene3D" id="1.20.1740.10">
    <property type="entry name" value="Amino acid/polyamine transporter I"/>
    <property type="match status" value="1"/>
</dbReference>
<feature type="transmembrane region" description="Helical" evidence="5">
    <location>
        <begin position="80"/>
        <end position="97"/>
    </location>
</feature>
<dbReference type="Proteomes" id="UP000283269">
    <property type="component" value="Unassembled WGS sequence"/>
</dbReference>
<keyword evidence="3 5" id="KW-1133">Transmembrane helix</keyword>
<evidence type="ECO:0000256" key="3">
    <source>
        <dbReference type="ARBA" id="ARBA00022989"/>
    </source>
</evidence>
<organism evidence="7 8">
    <name type="scientific">Psilocybe cyanescens</name>
    <dbReference type="NCBI Taxonomy" id="93625"/>
    <lineage>
        <taxon>Eukaryota</taxon>
        <taxon>Fungi</taxon>
        <taxon>Dikarya</taxon>
        <taxon>Basidiomycota</taxon>
        <taxon>Agaricomycotina</taxon>
        <taxon>Agaricomycetes</taxon>
        <taxon>Agaricomycetidae</taxon>
        <taxon>Agaricales</taxon>
        <taxon>Agaricineae</taxon>
        <taxon>Strophariaceae</taxon>
        <taxon>Psilocybe</taxon>
    </lineage>
</organism>
<reference evidence="7 8" key="1">
    <citation type="journal article" date="2018" name="Evol. Lett.">
        <title>Horizontal gene cluster transfer increased hallucinogenic mushroom diversity.</title>
        <authorList>
            <person name="Reynolds H.T."/>
            <person name="Vijayakumar V."/>
            <person name="Gluck-Thaler E."/>
            <person name="Korotkin H.B."/>
            <person name="Matheny P.B."/>
            <person name="Slot J.C."/>
        </authorList>
    </citation>
    <scope>NUCLEOTIDE SEQUENCE [LARGE SCALE GENOMIC DNA]</scope>
    <source>
        <strain evidence="7 8">2631</strain>
    </source>
</reference>
<proteinExistence type="predicted"/>
<dbReference type="OrthoDB" id="10062876at2759"/>
<dbReference type="GO" id="GO:0016020">
    <property type="term" value="C:membrane"/>
    <property type="evidence" value="ECO:0007669"/>
    <property type="project" value="UniProtKB-SubCell"/>
</dbReference>
<feature type="transmembrane region" description="Helical" evidence="5">
    <location>
        <begin position="153"/>
        <end position="171"/>
    </location>
</feature>
<dbReference type="AlphaFoldDB" id="A0A409XN38"/>
<evidence type="ECO:0000256" key="1">
    <source>
        <dbReference type="ARBA" id="ARBA00004141"/>
    </source>
</evidence>
<evidence type="ECO:0000256" key="2">
    <source>
        <dbReference type="ARBA" id="ARBA00022692"/>
    </source>
</evidence>
<keyword evidence="4 5" id="KW-0472">Membrane</keyword>
<evidence type="ECO:0000256" key="5">
    <source>
        <dbReference type="SAM" id="Phobius"/>
    </source>
</evidence>
<protein>
    <recommendedName>
        <fullName evidence="6">Amino acid permease/ SLC12A domain-containing protein</fullName>
    </recommendedName>
</protein>
<evidence type="ECO:0000259" key="6">
    <source>
        <dbReference type="Pfam" id="PF00324"/>
    </source>
</evidence>